<dbReference type="KEGG" id="apuu:APUU_70994A"/>
<evidence type="ECO:0000313" key="2">
    <source>
        <dbReference type="EMBL" id="BCS29424.1"/>
    </source>
</evidence>
<dbReference type="OrthoDB" id="10583705at2759"/>
<proteinExistence type="predicted"/>
<feature type="region of interest" description="Disordered" evidence="1">
    <location>
        <begin position="1"/>
        <end position="29"/>
    </location>
</feature>
<accession>A0A7R8ARK2</accession>
<dbReference type="RefSeq" id="XP_041561610.1">
    <property type="nucleotide sequence ID" value="XM_041695929.1"/>
</dbReference>
<feature type="compositionally biased region" description="Basic and acidic residues" evidence="1">
    <location>
        <begin position="174"/>
        <end position="188"/>
    </location>
</feature>
<evidence type="ECO:0000256" key="1">
    <source>
        <dbReference type="SAM" id="MobiDB-lite"/>
    </source>
</evidence>
<dbReference type="GeneID" id="64979421"/>
<dbReference type="Proteomes" id="UP000654913">
    <property type="component" value="Chromosome 7"/>
</dbReference>
<reference evidence="2" key="1">
    <citation type="submission" date="2021-01" db="EMBL/GenBank/DDBJ databases">
        <authorList>
            <consortium name="Aspergillus puulaauensis MK2 genome sequencing consortium"/>
            <person name="Kazuki M."/>
            <person name="Futagami T."/>
        </authorList>
    </citation>
    <scope>NUCLEOTIDE SEQUENCE</scope>
    <source>
        <strain evidence="2">MK2</strain>
    </source>
</reference>
<reference evidence="2" key="2">
    <citation type="submission" date="2021-02" db="EMBL/GenBank/DDBJ databases">
        <title>Aspergillus puulaauensis MK2 genome sequence.</title>
        <authorList>
            <person name="Futagami T."/>
            <person name="Mori K."/>
            <person name="Kadooka C."/>
            <person name="Tanaka T."/>
        </authorList>
    </citation>
    <scope>NUCLEOTIDE SEQUENCE</scope>
    <source>
        <strain evidence="2">MK2</strain>
    </source>
</reference>
<gene>
    <name evidence="2" type="ORF">APUU_70994A</name>
</gene>
<evidence type="ECO:0000313" key="3">
    <source>
        <dbReference type="Proteomes" id="UP000654913"/>
    </source>
</evidence>
<sequence>MNRAGFTGCKARSHIPSAHRTGRNVGTDIPLLENDDAGMPPRSLYSSHGTFFEAPRHMMSGNPALFRAIQESQRAPKWNAEAERVKLRRYALHPYVVLEGDKFGNRFEGRGSPMEQDGFHTLSINKTENCDNIRRKGLRSTAFASSNGDAWEDMTREFSAEQRKIGPLGSGEVGETKGGDQVRRAITP</sequence>
<dbReference type="EMBL" id="AP024449">
    <property type="protein sequence ID" value="BCS29424.1"/>
    <property type="molecule type" value="Genomic_DNA"/>
</dbReference>
<name>A0A7R8ARK2_9EURO</name>
<protein>
    <submittedName>
        <fullName evidence="2">Uncharacterized protein</fullName>
    </submittedName>
</protein>
<organism evidence="2 3">
    <name type="scientific">Aspergillus puulaauensis</name>
    <dbReference type="NCBI Taxonomy" id="1220207"/>
    <lineage>
        <taxon>Eukaryota</taxon>
        <taxon>Fungi</taxon>
        <taxon>Dikarya</taxon>
        <taxon>Ascomycota</taxon>
        <taxon>Pezizomycotina</taxon>
        <taxon>Eurotiomycetes</taxon>
        <taxon>Eurotiomycetidae</taxon>
        <taxon>Eurotiales</taxon>
        <taxon>Aspergillaceae</taxon>
        <taxon>Aspergillus</taxon>
    </lineage>
</organism>
<dbReference type="AlphaFoldDB" id="A0A7R8ARK2"/>
<keyword evidence="3" id="KW-1185">Reference proteome</keyword>
<feature type="region of interest" description="Disordered" evidence="1">
    <location>
        <begin position="162"/>
        <end position="188"/>
    </location>
</feature>